<protein>
    <submittedName>
        <fullName evidence="12">RNA polymerase, sigma 54 subunit, RpoN/SigL</fullName>
    </submittedName>
</protein>
<dbReference type="Gene3D" id="1.10.10.60">
    <property type="entry name" value="Homeodomain-like"/>
    <property type="match status" value="1"/>
</dbReference>
<evidence type="ECO:0000259" key="9">
    <source>
        <dbReference type="Pfam" id="PF04552"/>
    </source>
</evidence>
<dbReference type="GO" id="GO:0000428">
    <property type="term" value="C:DNA-directed RNA polymerase complex"/>
    <property type="evidence" value="ECO:0007669"/>
    <property type="project" value="UniProtKB-KW"/>
</dbReference>
<evidence type="ECO:0000256" key="1">
    <source>
        <dbReference type="ARBA" id="ARBA00008798"/>
    </source>
</evidence>
<dbReference type="OrthoDB" id="9814402at2"/>
<keyword evidence="2" id="KW-0240">DNA-directed RNA polymerase</keyword>
<keyword evidence="6" id="KW-0731">Sigma factor</keyword>
<evidence type="ECO:0000256" key="7">
    <source>
        <dbReference type="ARBA" id="ARBA00023125"/>
    </source>
</evidence>
<dbReference type="RefSeq" id="WP_046791127.1">
    <property type="nucleotide sequence ID" value="NZ_CP011366.1"/>
</dbReference>
<keyword evidence="3" id="KW-0808">Transferase</keyword>
<reference evidence="12 14" key="3">
    <citation type="submission" date="2016-10" db="EMBL/GenBank/DDBJ databases">
        <authorList>
            <person name="Varghese N."/>
            <person name="Submissions S."/>
        </authorList>
    </citation>
    <scope>NUCLEOTIDE SEQUENCE [LARGE SCALE GENOMIC DNA]</scope>
    <source>
        <strain evidence="12 14">CGMCC 1.6501</strain>
    </source>
</reference>
<keyword evidence="8" id="KW-0804">Transcription</keyword>
<dbReference type="PROSITE" id="PS50044">
    <property type="entry name" value="SIGMA54_3"/>
    <property type="match status" value="1"/>
</dbReference>
<dbReference type="EMBL" id="FOTB01000002">
    <property type="protein sequence ID" value="SFK67921.1"/>
    <property type="molecule type" value="Genomic_DNA"/>
</dbReference>
<evidence type="ECO:0000256" key="8">
    <source>
        <dbReference type="ARBA" id="ARBA00023163"/>
    </source>
</evidence>
<gene>
    <name evidence="11" type="ORF">AAT16_12580</name>
    <name evidence="12" type="ORF">SAMN05216235_1115</name>
</gene>
<keyword evidence="5" id="KW-0805">Transcription regulation</keyword>
<sequence>MINLDTFVANELGISLNNFIYNSISIFKYDTHELTDYIKNKCDENPLIYISEDRIPLSALSDHYQTQSTGIFTELFTHFNCTLDEQKKTAMQYILYSLNSSGFLEADTKTVSDMTGSSPEEVQGLLNMLKAYDDRKGIGCTDVYDFLRFQLRNQDMYNEKLFTLFISNLDAINSGALDFLEDDERADLLEYVRLITESCSLSPISEDEPEYLEPDATISVENRSFNIVINDYLSDCIVFEPLDIQSQDKDFKKEMEKYRRDYEELASILNARKMYLSSVLTIIVNKQRDFLLGTSEFLNPLDQNDLADATSLSPATISRLLAGKFVSSPKGTVPIKSLLSKKCCNGASVSYAMHLIKSLSDFETMPDSKISKKLCEFGVTLSRRTVNKYKNEILSQN</sequence>
<evidence type="ECO:0000256" key="3">
    <source>
        <dbReference type="ARBA" id="ARBA00022679"/>
    </source>
</evidence>
<name>A0A0F7HP49_9STAP</name>
<dbReference type="GO" id="GO:0003677">
    <property type="term" value="F:DNA binding"/>
    <property type="evidence" value="ECO:0007669"/>
    <property type="project" value="UniProtKB-KW"/>
</dbReference>
<keyword evidence="7" id="KW-0238">DNA-binding</keyword>
<keyword evidence="4" id="KW-0548">Nucleotidyltransferase</keyword>
<dbReference type="Pfam" id="PF04552">
    <property type="entry name" value="Sigma54_DBD"/>
    <property type="match status" value="1"/>
</dbReference>
<dbReference type="InterPro" id="IPR038709">
    <property type="entry name" value="RpoN_core-bd_sf"/>
</dbReference>
<evidence type="ECO:0000256" key="2">
    <source>
        <dbReference type="ARBA" id="ARBA00022478"/>
    </source>
</evidence>
<dbReference type="InterPro" id="IPR007046">
    <property type="entry name" value="RNA_pol_sigma_54_core-bd"/>
</dbReference>
<evidence type="ECO:0000313" key="12">
    <source>
        <dbReference type="EMBL" id="SFK67921.1"/>
    </source>
</evidence>
<dbReference type="Proteomes" id="UP000183090">
    <property type="component" value="Unassembled WGS sequence"/>
</dbReference>
<evidence type="ECO:0000313" key="11">
    <source>
        <dbReference type="EMBL" id="AKG74948.1"/>
    </source>
</evidence>
<organism evidence="12 14">
    <name type="scientific">Salinicoccus halodurans</name>
    <dbReference type="NCBI Taxonomy" id="407035"/>
    <lineage>
        <taxon>Bacteria</taxon>
        <taxon>Bacillati</taxon>
        <taxon>Bacillota</taxon>
        <taxon>Bacilli</taxon>
        <taxon>Bacillales</taxon>
        <taxon>Staphylococcaceae</taxon>
        <taxon>Salinicoccus</taxon>
    </lineage>
</organism>
<evidence type="ECO:0000259" key="10">
    <source>
        <dbReference type="Pfam" id="PF04963"/>
    </source>
</evidence>
<dbReference type="PANTHER" id="PTHR32248">
    <property type="entry name" value="RNA POLYMERASE SIGMA-54 FACTOR"/>
    <property type="match status" value="1"/>
</dbReference>
<dbReference type="EMBL" id="CP011366">
    <property type="protein sequence ID" value="AKG74948.1"/>
    <property type="molecule type" value="Genomic_DNA"/>
</dbReference>
<dbReference type="GO" id="GO:0006352">
    <property type="term" value="P:DNA-templated transcription initiation"/>
    <property type="evidence" value="ECO:0007669"/>
    <property type="project" value="InterPro"/>
</dbReference>
<dbReference type="GO" id="GO:0001216">
    <property type="term" value="F:DNA-binding transcription activator activity"/>
    <property type="evidence" value="ECO:0007669"/>
    <property type="project" value="InterPro"/>
</dbReference>
<accession>A0A0F7HP49</accession>
<reference evidence="13" key="2">
    <citation type="submission" date="2015-04" db="EMBL/GenBank/DDBJ databases">
        <title>Complete genome sequence of Salinicoccus halodurans strain H3B36, isolated from the Qaidam basin of China.</title>
        <authorList>
            <person name="Ma Y."/>
            <person name="Jiang K."/>
            <person name="Xue Y."/>
        </authorList>
    </citation>
    <scope>NUCLEOTIDE SEQUENCE [LARGE SCALE GENOMIC DNA]</scope>
    <source>
        <strain evidence="13">H3B36</strain>
    </source>
</reference>
<evidence type="ECO:0000256" key="6">
    <source>
        <dbReference type="ARBA" id="ARBA00023082"/>
    </source>
</evidence>
<evidence type="ECO:0000313" key="14">
    <source>
        <dbReference type="Proteomes" id="UP000183090"/>
    </source>
</evidence>
<dbReference type="Gene3D" id="1.10.10.1330">
    <property type="entry name" value="RNA polymerase sigma-54 factor, core-binding domain"/>
    <property type="match status" value="1"/>
</dbReference>
<keyword evidence="13" id="KW-1185">Reference proteome</keyword>
<dbReference type="PANTHER" id="PTHR32248:SF4">
    <property type="entry name" value="RNA POLYMERASE SIGMA-54 FACTOR"/>
    <property type="match status" value="1"/>
</dbReference>
<reference evidence="11 13" key="1">
    <citation type="journal article" date="2015" name="Int. J. Syst. Evol. Microbiol.">
        <title>Complete genome sequence of Salinicoccus halodurans H3B36, isolated from the Qaidam Basin in China.</title>
        <authorList>
            <person name="Jiang K."/>
            <person name="Xue Y."/>
            <person name="Ma Y."/>
        </authorList>
    </citation>
    <scope>NUCLEOTIDE SEQUENCE [LARGE SCALE GENOMIC DNA]</scope>
    <source>
        <strain evidence="11 13">H3B36</strain>
    </source>
</reference>
<feature type="domain" description="RNA polymerase sigma factor 54 DNA-binding" evidence="9">
    <location>
        <begin position="254"/>
        <end position="392"/>
    </location>
</feature>
<evidence type="ECO:0000256" key="4">
    <source>
        <dbReference type="ARBA" id="ARBA00022695"/>
    </source>
</evidence>
<dbReference type="GO" id="GO:0016987">
    <property type="term" value="F:sigma factor activity"/>
    <property type="evidence" value="ECO:0007669"/>
    <property type="project" value="UniProtKB-KW"/>
</dbReference>
<dbReference type="GO" id="GO:0016779">
    <property type="term" value="F:nucleotidyltransferase activity"/>
    <property type="evidence" value="ECO:0007669"/>
    <property type="project" value="UniProtKB-KW"/>
</dbReference>
<dbReference type="Proteomes" id="UP000034029">
    <property type="component" value="Chromosome"/>
</dbReference>
<dbReference type="KEGG" id="shv:AAT16_12580"/>
<dbReference type="InterPro" id="IPR007634">
    <property type="entry name" value="RNA_pol_sigma_54_DNA-bd"/>
</dbReference>
<proteinExistence type="inferred from homology"/>
<dbReference type="InterPro" id="IPR000394">
    <property type="entry name" value="RNA_pol_sigma_54"/>
</dbReference>
<feature type="domain" description="RNA polymerase sigma factor 54 core-binding" evidence="10">
    <location>
        <begin position="73"/>
        <end position="232"/>
    </location>
</feature>
<evidence type="ECO:0000313" key="13">
    <source>
        <dbReference type="Proteomes" id="UP000034029"/>
    </source>
</evidence>
<dbReference type="AlphaFoldDB" id="A0A0F7HP49"/>
<dbReference type="Pfam" id="PF04963">
    <property type="entry name" value="Sigma54_CBD"/>
    <property type="match status" value="1"/>
</dbReference>
<dbReference type="PIRSF" id="PIRSF000774">
    <property type="entry name" value="RpoN"/>
    <property type="match status" value="1"/>
</dbReference>
<comment type="similarity">
    <text evidence="1">Belongs to the sigma-54 factor family.</text>
</comment>
<evidence type="ECO:0000256" key="5">
    <source>
        <dbReference type="ARBA" id="ARBA00023015"/>
    </source>
</evidence>
<dbReference type="PRINTS" id="PR00045">
    <property type="entry name" value="SIGMA54FCT"/>
</dbReference>